<dbReference type="NCBIfam" id="TIGR00676">
    <property type="entry name" value="fadh2"/>
    <property type="match status" value="1"/>
</dbReference>
<keyword evidence="6" id="KW-0274">FAD</keyword>
<keyword evidence="5" id="KW-0285">Flavoprotein</keyword>
<dbReference type="PANTHER" id="PTHR45754">
    <property type="entry name" value="METHYLENETETRAHYDROFOLATE REDUCTASE"/>
    <property type="match status" value="1"/>
</dbReference>
<evidence type="ECO:0000256" key="10">
    <source>
        <dbReference type="ARBA" id="ARBA00034478"/>
    </source>
</evidence>
<dbReference type="AlphaFoldDB" id="A0A3B1DK22"/>
<evidence type="ECO:0000256" key="11">
    <source>
        <dbReference type="ARBA" id="ARBA00034529"/>
    </source>
</evidence>
<comment type="pathway">
    <text evidence="2">One-carbon metabolism; tetrahydrofolate interconversion.</text>
</comment>
<keyword evidence="8" id="KW-0520">NAD</keyword>
<dbReference type="GO" id="GO:0005829">
    <property type="term" value="C:cytosol"/>
    <property type="evidence" value="ECO:0007669"/>
    <property type="project" value="InterPro"/>
</dbReference>
<dbReference type="Pfam" id="PF02219">
    <property type="entry name" value="MTHFR"/>
    <property type="match status" value="1"/>
</dbReference>
<comment type="similarity">
    <text evidence="3">Belongs to the methylenetetrahydrofolate reductase family.</text>
</comment>
<proteinExistence type="inferred from homology"/>
<dbReference type="InterPro" id="IPR003171">
    <property type="entry name" value="Mehydrof_redctse-like"/>
</dbReference>
<protein>
    <recommendedName>
        <fullName evidence="11">methylenetetrahydrofolate reductase (NADH)</fullName>
        <ecNumber evidence="11">1.5.1.54</ecNumber>
    </recommendedName>
</protein>
<evidence type="ECO:0000313" key="12">
    <source>
        <dbReference type="EMBL" id="VAX42779.1"/>
    </source>
</evidence>
<reference evidence="12" key="1">
    <citation type="submission" date="2018-06" db="EMBL/GenBank/DDBJ databases">
        <authorList>
            <person name="Zhirakovskaya E."/>
        </authorList>
    </citation>
    <scope>NUCLEOTIDE SEQUENCE</scope>
</reference>
<evidence type="ECO:0000256" key="2">
    <source>
        <dbReference type="ARBA" id="ARBA00004777"/>
    </source>
</evidence>
<keyword evidence="7 12" id="KW-0560">Oxidoreductase</keyword>
<evidence type="ECO:0000256" key="3">
    <source>
        <dbReference type="ARBA" id="ARBA00006743"/>
    </source>
</evidence>
<dbReference type="GO" id="GO:0035999">
    <property type="term" value="P:tetrahydrofolate interconversion"/>
    <property type="evidence" value="ECO:0007669"/>
    <property type="project" value="UniProtKB-UniPathway"/>
</dbReference>
<sequence>MHIRDIFKKQRTTFSFEFFPPKGPEAAEALFATIADLERLRPTFVSVTYGAGGSTRELTNDLVVRLQDQTHLDPMPHLTCVGHDEGEIHAILERYARHGISNILALRGDHPAGEAAYDHSRDAFARAAELVACIRRFNDSGAHPNPAGFGIGIAGFPEGHPETPNRLHEMDHLKAKVEAGADFIITQMFFENRDFYDFRDRCRLAGITIPILAGIMPITTIGGMRKMAELALGSRFPASLIRAINRTGGDPEAVKRVGVHWATEQSRDLLDHEVAGIHFYTLNRSKATQSIYDTLGVRDSTDLLGA</sequence>
<evidence type="ECO:0000256" key="8">
    <source>
        <dbReference type="ARBA" id="ARBA00023027"/>
    </source>
</evidence>
<dbReference type="CDD" id="cd00537">
    <property type="entry name" value="MTHFR"/>
    <property type="match status" value="1"/>
</dbReference>
<dbReference type="PANTHER" id="PTHR45754:SF3">
    <property type="entry name" value="METHYLENETETRAHYDROFOLATE REDUCTASE (NADPH)"/>
    <property type="match status" value="1"/>
</dbReference>
<evidence type="ECO:0000256" key="5">
    <source>
        <dbReference type="ARBA" id="ARBA00022630"/>
    </source>
</evidence>
<evidence type="ECO:0000256" key="1">
    <source>
        <dbReference type="ARBA" id="ARBA00001974"/>
    </source>
</evidence>
<dbReference type="InterPro" id="IPR029041">
    <property type="entry name" value="FAD-linked_oxidoreductase-like"/>
</dbReference>
<keyword evidence="4" id="KW-0028">Amino-acid biosynthesis</keyword>
<dbReference type="EC" id="1.5.1.54" evidence="11"/>
<gene>
    <name evidence="12" type="ORF">MNBD_PLANCTO03-623</name>
</gene>
<dbReference type="EMBL" id="UOGK01000749">
    <property type="protein sequence ID" value="VAX42779.1"/>
    <property type="molecule type" value="Genomic_DNA"/>
</dbReference>
<dbReference type="UniPathway" id="UPA00193"/>
<dbReference type="SUPFAM" id="SSF51730">
    <property type="entry name" value="FAD-linked oxidoreductase"/>
    <property type="match status" value="1"/>
</dbReference>
<dbReference type="InterPro" id="IPR004620">
    <property type="entry name" value="MTHF_reductase_bac"/>
</dbReference>
<evidence type="ECO:0000256" key="7">
    <source>
        <dbReference type="ARBA" id="ARBA00023002"/>
    </source>
</evidence>
<comment type="cofactor">
    <cofactor evidence="1">
        <name>FAD</name>
        <dbReference type="ChEBI" id="CHEBI:57692"/>
    </cofactor>
</comment>
<accession>A0A3B1DK22</accession>
<keyword evidence="9" id="KW-0486">Methionine biosynthesis</keyword>
<evidence type="ECO:0000256" key="9">
    <source>
        <dbReference type="ARBA" id="ARBA00023167"/>
    </source>
</evidence>
<dbReference type="GO" id="GO:0009086">
    <property type="term" value="P:methionine biosynthetic process"/>
    <property type="evidence" value="ECO:0007669"/>
    <property type="project" value="UniProtKB-KW"/>
</dbReference>
<evidence type="ECO:0000256" key="4">
    <source>
        <dbReference type="ARBA" id="ARBA00022605"/>
    </source>
</evidence>
<evidence type="ECO:0000256" key="6">
    <source>
        <dbReference type="ARBA" id="ARBA00022827"/>
    </source>
</evidence>
<dbReference type="Gene3D" id="3.20.20.220">
    <property type="match status" value="1"/>
</dbReference>
<name>A0A3B1DK22_9ZZZZ</name>
<organism evidence="12">
    <name type="scientific">hydrothermal vent metagenome</name>
    <dbReference type="NCBI Taxonomy" id="652676"/>
    <lineage>
        <taxon>unclassified sequences</taxon>
        <taxon>metagenomes</taxon>
        <taxon>ecological metagenomes</taxon>
    </lineage>
</organism>
<dbReference type="GO" id="GO:0071949">
    <property type="term" value="F:FAD binding"/>
    <property type="evidence" value="ECO:0007669"/>
    <property type="project" value="TreeGrafter"/>
</dbReference>
<comment type="pathway">
    <text evidence="10">Amino-acid biosynthesis; L-methionine biosynthesis via de novo pathway.</text>
</comment>
<dbReference type="GO" id="GO:0106312">
    <property type="term" value="F:methylenetetrahydrofolate reductase (NADH) activity"/>
    <property type="evidence" value="ECO:0007669"/>
    <property type="project" value="UniProtKB-EC"/>
</dbReference>